<reference evidence="1 2" key="1">
    <citation type="submission" date="2019-02" db="EMBL/GenBank/DDBJ databases">
        <title>Isolation and identification of novel species under the genus Muribaculum.</title>
        <authorList>
            <person name="Miyake S."/>
            <person name="Ding Y."/>
            <person name="Low A."/>
            <person name="Soh M."/>
            <person name="Seedorf H."/>
        </authorList>
    </citation>
    <scope>NUCLEOTIDE SEQUENCE [LARGE SCALE GENOMIC DNA]</scope>
    <source>
        <strain evidence="1 2">TLL-A4</strain>
    </source>
</reference>
<dbReference type="RefSeq" id="WP_136409472.1">
    <property type="nucleotide sequence ID" value="NZ_CP039393.1"/>
</dbReference>
<dbReference type="PANTHER" id="PTHR34822">
    <property type="entry name" value="GRPB DOMAIN PROTEIN (AFU_ORTHOLOGUE AFUA_1G01530)"/>
    <property type="match status" value="1"/>
</dbReference>
<keyword evidence="2" id="KW-1185">Reference proteome</keyword>
<gene>
    <name evidence="1" type="ORF">E7746_00450</name>
</gene>
<dbReference type="KEGG" id="mgod:E7746_00450"/>
<dbReference type="PANTHER" id="PTHR34822:SF1">
    <property type="entry name" value="GRPB FAMILY PROTEIN"/>
    <property type="match status" value="1"/>
</dbReference>
<dbReference type="AlphaFoldDB" id="A0A4P7VDG1"/>
<dbReference type="InterPro" id="IPR007344">
    <property type="entry name" value="GrpB/CoaE"/>
</dbReference>
<dbReference type="InterPro" id="IPR043519">
    <property type="entry name" value="NT_sf"/>
</dbReference>
<evidence type="ECO:0000313" key="1">
    <source>
        <dbReference type="EMBL" id="QCD34456.1"/>
    </source>
</evidence>
<dbReference type="Gene3D" id="3.30.460.10">
    <property type="entry name" value="Beta Polymerase, domain 2"/>
    <property type="match status" value="1"/>
</dbReference>
<dbReference type="OrthoDB" id="9799092at2"/>
<protein>
    <submittedName>
        <fullName evidence="1">GrpB family protein</fullName>
    </submittedName>
</protein>
<evidence type="ECO:0000313" key="2">
    <source>
        <dbReference type="Proteomes" id="UP000297031"/>
    </source>
</evidence>
<dbReference type="Proteomes" id="UP000297031">
    <property type="component" value="Chromosome"/>
</dbReference>
<dbReference type="EMBL" id="CP039393">
    <property type="protein sequence ID" value="QCD34456.1"/>
    <property type="molecule type" value="Genomic_DNA"/>
</dbReference>
<dbReference type="SUPFAM" id="SSF81301">
    <property type="entry name" value="Nucleotidyltransferase"/>
    <property type="match status" value="1"/>
</dbReference>
<sequence>MKTLKDMTLEELWQLFPIVLTPHQPQWKDWAKVEIDDLSALLSEYAPIFNHIGSTAIPGIQAKPTIDILVEIAPCADWQRVRATMEAAGYICMSSSDTRMSFNKGYTTEGYAEKVFHIHFHAIGDNDEIIFRDYLNCHPEIAHEYETLKLSLLPKFKHDRDGYTDAKSAFVKKILGIAKSGSKPPKP</sequence>
<proteinExistence type="predicted"/>
<accession>A0A4P7VDG1</accession>
<dbReference type="Pfam" id="PF04229">
    <property type="entry name" value="GrpB"/>
    <property type="match status" value="1"/>
</dbReference>
<name>A0A4P7VDG1_9BACT</name>
<organism evidence="1 2">
    <name type="scientific">Muribaculum gordoncarteri</name>
    <dbReference type="NCBI Taxonomy" id="2530390"/>
    <lineage>
        <taxon>Bacteria</taxon>
        <taxon>Pseudomonadati</taxon>
        <taxon>Bacteroidota</taxon>
        <taxon>Bacteroidia</taxon>
        <taxon>Bacteroidales</taxon>
        <taxon>Muribaculaceae</taxon>
        <taxon>Muribaculum</taxon>
    </lineage>
</organism>